<name>A0ABQ6IAE4_9MICO</name>
<dbReference type="PANTHER" id="PTHR12835">
    <property type="entry name" value="BIOTIN PROTEIN LIGASE"/>
    <property type="match status" value="1"/>
</dbReference>
<feature type="domain" description="BPL/LPL catalytic" evidence="2">
    <location>
        <begin position="26"/>
        <end position="223"/>
    </location>
</feature>
<evidence type="ECO:0000259" key="2">
    <source>
        <dbReference type="PROSITE" id="PS51733"/>
    </source>
</evidence>
<dbReference type="PROSITE" id="PS51733">
    <property type="entry name" value="BPL_LPL_CATALYTIC"/>
    <property type="match status" value="1"/>
</dbReference>
<dbReference type="PANTHER" id="PTHR12835:SF5">
    <property type="entry name" value="BIOTIN--PROTEIN LIGASE"/>
    <property type="match status" value="1"/>
</dbReference>
<dbReference type="InterPro" id="IPR004143">
    <property type="entry name" value="BPL_LPL_catalytic"/>
</dbReference>
<dbReference type="InterPro" id="IPR004408">
    <property type="entry name" value="Biotin_CoA_COase_ligase"/>
</dbReference>
<dbReference type="NCBIfam" id="TIGR00121">
    <property type="entry name" value="birA_ligase"/>
    <property type="match status" value="1"/>
</dbReference>
<dbReference type="InterPro" id="IPR045864">
    <property type="entry name" value="aa-tRNA-synth_II/BPL/LPL"/>
</dbReference>
<evidence type="ECO:0000313" key="4">
    <source>
        <dbReference type="Proteomes" id="UP001157125"/>
    </source>
</evidence>
<dbReference type="EMBL" id="BSUN01000001">
    <property type="protein sequence ID" value="GMA34779.1"/>
    <property type="molecule type" value="Genomic_DNA"/>
</dbReference>
<gene>
    <name evidence="3" type="ORF">GCM10025876_09830</name>
</gene>
<comment type="caution">
    <text evidence="3">The sequence shown here is derived from an EMBL/GenBank/DDBJ whole genome shotgun (WGS) entry which is preliminary data.</text>
</comment>
<organism evidence="3 4">
    <name type="scientific">Demequina litorisediminis</name>
    <dbReference type="NCBI Taxonomy" id="1849022"/>
    <lineage>
        <taxon>Bacteria</taxon>
        <taxon>Bacillati</taxon>
        <taxon>Actinomycetota</taxon>
        <taxon>Actinomycetes</taxon>
        <taxon>Micrococcales</taxon>
        <taxon>Demequinaceae</taxon>
        <taxon>Demequina</taxon>
    </lineage>
</organism>
<evidence type="ECO:0000256" key="1">
    <source>
        <dbReference type="ARBA" id="ARBA00022598"/>
    </source>
</evidence>
<dbReference type="CDD" id="cd16442">
    <property type="entry name" value="BPL"/>
    <property type="match status" value="1"/>
</dbReference>
<dbReference type="SUPFAM" id="SSF55681">
    <property type="entry name" value="Class II aaRS and biotin synthetases"/>
    <property type="match status" value="1"/>
</dbReference>
<accession>A0ABQ6IAE4</accession>
<reference evidence="4" key="1">
    <citation type="journal article" date="2019" name="Int. J. Syst. Evol. Microbiol.">
        <title>The Global Catalogue of Microorganisms (GCM) 10K type strain sequencing project: providing services to taxonomists for standard genome sequencing and annotation.</title>
        <authorList>
            <consortium name="The Broad Institute Genomics Platform"/>
            <consortium name="The Broad Institute Genome Sequencing Center for Infectious Disease"/>
            <person name="Wu L."/>
            <person name="Ma J."/>
        </authorList>
    </citation>
    <scope>NUCLEOTIDE SEQUENCE [LARGE SCALE GENOMIC DNA]</scope>
    <source>
        <strain evidence="4">NBRC 112299</strain>
    </source>
</reference>
<dbReference type="Pfam" id="PF03099">
    <property type="entry name" value="BPL_LplA_LipB"/>
    <property type="match status" value="1"/>
</dbReference>
<evidence type="ECO:0000313" key="3">
    <source>
        <dbReference type="EMBL" id="GMA34779.1"/>
    </source>
</evidence>
<dbReference type="Proteomes" id="UP001157125">
    <property type="component" value="Unassembled WGS sequence"/>
</dbReference>
<sequence>MNPESPSAVAASRAPLTADALAGIVGEGRQLRRLEVVAASPSTNTALLAAASRAPEEWPALAAMVADHQTAGRGRAGRSWATPQGAALTVSFLLRPAVAADTLGWAPLVVGLATVRALRDAGVGAYLKWPNDVVVEAGAKAIPGWGRWRKVVGILCEVVPGSAQADAGAAVVAGIGINVSQSAAELPVPHAASLATLGAASLDRVALMRSLTAHLTDALAMWGSTPSSRGCTVRWKRHAHPSAGMSRSNSLAGPRSRDASRVCRTRGHSWWRAATECMRCSRATYTCAAPEASPLLSKRFADRW</sequence>
<keyword evidence="1" id="KW-0436">Ligase</keyword>
<proteinExistence type="predicted"/>
<dbReference type="Gene3D" id="3.30.930.10">
    <property type="entry name" value="Bira Bifunctional Protein, Domain 2"/>
    <property type="match status" value="1"/>
</dbReference>
<keyword evidence="4" id="KW-1185">Reference proteome</keyword>
<protein>
    <recommendedName>
        <fullName evidence="2">BPL/LPL catalytic domain-containing protein</fullName>
    </recommendedName>
</protein>